<dbReference type="EMBL" id="ML976278">
    <property type="protein sequence ID" value="KAF1935372.1"/>
    <property type="molecule type" value="Genomic_DNA"/>
</dbReference>
<reference evidence="1" key="1">
    <citation type="journal article" date="2020" name="Stud. Mycol.">
        <title>101 Dothideomycetes genomes: a test case for predicting lifestyles and emergence of pathogens.</title>
        <authorList>
            <person name="Haridas S."/>
            <person name="Albert R."/>
            <person name="Binder M."/>
            <person name="Bloem J."/>
            <person name="Labutti K."/>
            <person name="Salamov A."/>
            <person name="Andreopoulos B."/>
            <person name="Baker S."/>
            <person name="Barry K."/>
            <person name="Bills G."/>
            <person name="Bluhm B."/>
            <person name="Cannon C."/>
            <person name="Castanera R."/>
            <person name="Culley D."/>
            <person name="Daum C."/>
            <person name="Ezra D."/>
            <person name="Gonzalez J."/>
            <person name="Henrissat B."/>
            <person name="Kuo A."/>
            <person name="Liang C."/>
            <person name="Lipzen A."/>
            <person name="Lutzoni F."/>
            <person name="Magnuson J."/>
            <person name="Mondo S."/>
            <person name="Nolan M."/>
            <person name="Ohm R."/>
            <person name="Pangilinan J."/>
            <person name="Park H.-J."/>
            <person name="Ramirez L."/>
            <person name="Alfaro M."/>
            <person name="Sun H."/>
            <person name="Tritt A."/>
            <person name="Yoshinaga Y."/>
            <person name="Zwiers L.-H."/>
            <person name="Turgeon B."/>
            <person name="Goodwin S."/>
            <person name="Spatafora J."/>
            <person name="Crous P."/>
            <person name="Grigoriev I."/>
        </authorList>
    </citation>
    <scope>NUCLEOTIDE SEQUENCE</scope>
    <source>
        <strain evidence="1">CBS 161.51</strain>
    </source>
</reference>
<dbReference type="Proteomes" id="UP000800038">
    <property type="component" value="Unassembled WGS sequence"/>
</dbReference>
<dbReference type="AlphaFoldDB" id="A0A6A5S5K5"/>
<proteinExistence type="predicted"/>
<gene>
    <name evidence="1" type="ORF">EJ02DRAFT_131564</name>
    <name evidence="2" type="ORF">EJ02DRAFT_222507</name>
</gene>
<evidence type="ECO:0000313" key="3">
    <source>
        <dbReference type="Proteomes" id="UP000800038"/>
    </source>
</evidence>
<protein>
    <submittedName>
        <fullName evidence="1">Uncharacterized protein</fullName>
    </submittedName>
</protein>
<dbReference type="EMBL" id="ML976057">
    <property type="protein sequence ID" value="KAF1940832.1"/>
    <property type="molecule type" value="Genomic_DNA"/>
</dbReference>
<sequence length="98" mass="11129">MVVFQAMKRDKGDYILSAPFRMQEEEIFQVSLSPLHLTDDEASKRVHNEIYVAISSCLCVLRPHYEPKTTCVTDYLSCIQAEAVRPIEGCSTSRTESN</sequence>
<accession>A0A6A5S5K5</accession>
<evidence type="ECO:0000313" key="2">
    <source>
        <dbReference type="EMBL" id="KAF1940832.1"/>
    </source>
</evidence>
<organism evidence="1 3">
    <name type="scientific">Clathrospora elynae</name>
    <dbReference type="NCBI Taxonomy" id="706981"/>
    <lineage>
        <taxon>Eukaryota</taxon>
        <taxon>Fungi</taxon>
        <taxon>Dikarya</taxon>
        <taxon>Ascomycota</taxon>
        <taxon>Pezizomycotina</taxon>
        <taxon>Dothideomycetes</taxon>
        <taxon>Pleosporomycetidae</taxon>
        <taxon>Pleosporales</taxon>
        <taxon>Diademaceae</taxon>
        <taxon>Clathrospora</taxon>
    </lineage>
</organism>
<keyword evidence="3" id="KW-1185">Reference proteome</keyword>
<name>A0A6A5S5K5_9PLEO</name>
<evidence type="ECO:0000313" key="1">
    <source>
        <dbReference type="EMBL" id="KAF1935372.1"/>
    </source>
</evidence>